<dbReference type="InterPro" id="IPR004839">
    <property type="entry name" value="Aminotransferase_I/II_large"/>
</dbReference>
<dbReference type="GO" id="GO:0009236">
    <property type="term" value="P:cobalamin biosynthetic process"/>
    <property type="evidence" value="ECO:0007669"/>
    <property type="project" value="UniProtKB-UniPathway"/>
</dbReference>
<dbReference type="NCBIfam" id="TIGR01140">
    <property type="entry name" value="L_thr_O3P_dcar"/>
    <property type="match status" value="1"/>
</dbReference>
<evidence type="ECO:0000256" key="2">
    <source>
        <dbReference type="ARBA" id="ARBA00003444"/>
    </source>
</evidence>
<dbReference type="Gene3D" id="3.40.640.10">
    <property type="entry name" value="Type I PLP-dependent aspartate aminotransferase-like (Major domain)"/>
    <property type="match status" value="1"/>
</dbReference>
<evidence type="ECO:0000256" key="4">
    <source>
        <dbReference type="ARBA" id="ARBA00012285"/>
    </source>
</evidence>
<comment type="catalytic activity">
    <reaction evidence="9">
        <text>O-phospho-L-threonine + H(+) = (R)-1-aminopropan-2-yl phosphate + CO2</text>
        <dbReference type="Rhea" id="RHEA:11492"/>
        <dbReference type="ChEBI" id="CHEBI:15378"/>
        <dbReference type="ChEBI" id="CHEBI:16526"/>
        <dbReference type="ChEBI" id="CHEBI:58563"/>
        <dbReference type="ChEBI" id="CHEBI:58675"/>
        <dbReference type="EC" id="4.1.1.81"/>
    </reaction>
</comment>
<proteinExistence type="predicted"/>
<dbReference type="SUPFAM" id="SSF53383">
    <property type="entry name" value="PLP-dependent transferases"/>
    <property type="match status" value="1"/>
</dbReference>
<evidence type="ECO:0000256" key="9">
    <source>
        <dbReference type="ARBA" id="ARBA00048531"/>
    </source>
</evidence>
<protein>
    <recommendedName>
        <fullName evidence="4">threonine-phosphate decarboxylase</fullName>
        <ecNumber evidence="4">4.1.1.81</ecNumber>
    </recommendedName>
    <alternativeName>
        <fullName evidence="8">L-threonine-O-3-phosphate decarboxylase</fullName>
    </alternativeName>
</protein>
<evidence type="ECO:0000256" key="1">
    <source>
        <dbReference type="ARBA" id="ARBA00001933"/>
    </source>
</evidence>
<comment type="cofactor">
    <cofactor evidence="1">
        <name>pyridoxal 5'-phosphate</name>
        <dbReference type="ChEBI" id="CHEBI:597326"/>
    </cofactor>
</comment>
<dbReference type="PANTHER" id="PTHR42885:SF1">
    <property type="entry name" value="THREONINE-PHOSPHATE DECARBOXYLASE"/>
    <property type="match status" value="1"/>
</dbReference>
<dbReference type="RefSeq" id="WP_107395385.1">
    <property type="nucleotide sequence ID" value="NZ_PHHF01000063.1"/>
</dbReference>
<dbReference type="EC" id="4.1.1.81" evidence="4"/>
<dbReference type="GO" id="GO:0030170">
    <property type="term" value="F:pyridoxal phosphate binding"/>
    <property type="evidence" value="ECO:0007669"/>
    <property type="project" value="InterPro"/>
</dbReference>
<gene>
    <name evidence="11" type="ORF">CV103_14810</name>
</gene>
<keyword evidence="12" id="KW-1185">Reference proteome</keyword>
<reference evidence="11 12" key="1">
    <citation type="submission" date="2017-11" db="EMBL/GenBank/DDBJ databases">
        <title>Sphingomonas oleivorans sp. nov., isolated from oil-contaminated soil.</title>
        <authorList>
            <person name="Wang L."/>
            <person name="Chen L."/>
        </authorList>
    </citation>
    <scope>NUCLEOTIDE SEQUENCE [LARGE SCALE GENOMIC DNA]</scope>
    <source>
        <strain evidence="11 12">K101</strain>
    </source>
</reference>
<keyword evidence="6" id="KW-0663">Pyridoxal phosphate</keyword>
<dbReference type="Gene3D" id="3.90.1150.10">
    <property type="entry name" value="Aspartate Aminotransferase, domain 1"/>
    <property type="match status" value="1"/>
</dbReference>
<dbReference type="GO" id="GO:0048472">
    <property type="term" value="F:threonine-phosphate decarboxylase activity"/>
    <property type="evidence" value="ECO:0007669"/>
    <property type="project" value="UniProtKB-EC"/>
</dbReference>
<evidence type="ECO:0000256" key="6">
    <source>
        <dbReference type="ARBA" id="ARBA00022898"/>
    </source>
</evidence>
<dbReference type="PANTHER" id="PTHR42885">
    <property type="entry name" value="HISTIDINOL-PHOSPHATE AMINOTRANSFERASE-RELATED"/>
    <property type="match status" value="1"/>
</dbReference>
<evidence type="ECO:0000256" key="8">
    <source>
        <dbReference type="ARBA" id="ARBA00029996"/>
    </source>
</evidence>
<dbReference type="InterPro" id="IPR015424">
    <property type="entry name" value="PyrdxlP-dep_Trfase"/>
</dbReference>
<evidence type="ECO:0000256" key="7">
    <source>
        <dbReference type="ARBA" id="ARBA00023239"/>
    </source>
</evidence>
<dbReference type="Proteomes" id="UP000241206">
    <property type="component" value="Unassembled WGS sequence"/>
</dbReference>
<evidence type="ECO:0000313" key="11">
    <source>
        <dbReference type="EMBL" id="PTD18533.1"/>
    </source>
</evidence>
<organism evidence="11 12">
    <name type="scientific">Edaphosphingomonas fennica</name>
    <dbReference type="NCBI Taxonomy" id="114404"/>
    <lineage>
        <taxon>Bacteria</taxon>
        <taxon>Pseudomonadati</taxon>
        <taxon>Pseudomonadota</taxon>
        <taxon>Alphaproteobacteria</taxon>
        <taxon>Sphingomonadales</taxon>
        <taxon>Rhizorhabdaceae</taxon>
        <taxon>Edaphosphingomonas</taxon>
    </lineage>
</organism>
<dbReference type="Pfam" id="PF00155">
    <property type="entry name" value="Aminotran_1_2"/>
    <property type="match status" value="1"/>
</dbReference>
<dbReference type="EMBL" id="PHHF01000063">
    <property type="protein sequence ID" value="PTD18533.1"/>
    <property type="molecule type" value="Genomic_DNA"/>
</dbReference>
<dbReference type="InterPro" id="IPR015422">
    <property type="entry name" value="PyrdxlP-dep_Trfase_small"/>
</dbReference>
<accession>A0A2T4HRV4</accession>
<evidence type="ECO:0000259" key="10">
    <source>
        <dbReference type="Pfam" id="PF00155"/>
    </source>
</evidence>
<comment type="caution">
    <text evidence="11">The sequence shown here is derived from an EMBL/GenBank/DDBJ whole genome shotgun (WGS) entry which is preliminary data.</text>
</comment>
<dbReference type="InterPro" id="IPR015421">
    <property type="entry name" value="PyrdxlP-dep_Trfase_major"/>
</dbReference>
<dbReference type="UniPathway" id="UPA00148"/>
<name>A0A2T4HRV4_9SPHN</name>
<evidence type="ECO:0000256" key="5">
    <source>
        <dbReference type="ARBA" id="ARBA00022573"/>
    </source>
</evidence>
<evidence type="ECO:0000256" key="3">
    <source>
        <dbReference type="ARBA" id="ARBA00004953"/>
    </source>
</evidence>
<dbReference type="PROSITE" id="PS00105">
    <property type="entry name" value="AA_TRANSFER_CLASS_1"/>
    <property type="match status" value="1"/>
</dbReference>
<dbReference type="InterPro" id="IPR005860">
    <property type="entry name" value="CobD"/>
</dbReference>
<feature type="domain" description="Aminotransferase class I/classII large" evidence="10">
    <location>
        <begin position="132"/>
        <end position="315"/>
    </location>
</feature>
<evidence type="ECO:0000313" key="12">
    <source>
        <dbReference type="Proteomes" id="UP000241206"/>
    </source>
</evidence>
<sequence length="332" mass="35448">MVSDDWTFHGGRLDRARMVYADAPRPWIDLSTGINPHGWDAGLAGPIDWRALPDPQALGRLEAAAAACFGAAPDRVRALPGTEIGLRLLPALGLPAPFRHVEPGYRTHGDALAGSIAMSADALDQEAACGGTILLANPNNPDGGILPPATLVDLARRMAGKGGWLVVDEAFADACPEAGILPMLDADLPVIVLRSFGKYFGLAGLRLGFMIAPPAMLERLDRRLGSWPVSAAAIAIGTAAYRDAAWIADTRRRLRADADALDALLARHGLEGRGACPLFRLIETDDAPALFERLARQGILTRPFDYQPRWLRLGLPADAAAFDRLDRALAHG</sequence>
<dbReference type="InterPro" id="IPR004838">
    <property type="entry name" value="NHTrfase_class1_PyrdxlP-BS"/>
</dbReference>
<comment type="pathway">
    <text evidence="3">Cofactor biosynthesis; adenosylcobalamin biosynthesis.</text>
</comment>
<keyword evidence="7" id="KW-0456">Lyase</keyword>
<keyword evidence="5" id="KW-0169">Cobalamin biosynthesis</keyword>
<comment type="function">
    <text evidence="2">Decarboxylates L-threonine-O-3-phosphate to yield (R)-1-amino-2-propanol O-2-phosphate, the precursor for the linkage between the nucleotide loop and the corrin ring in cobalamin.</text>
</comment>
<dbReference type="AlphaFoldDB" id="A0A2T4HRV4"/>